<reference evidence="1" key="1">
    <citation type="submission" date="2022-11" db="EMBL/GenBank/DDBJ databases">
        <authorList>
            <person name="Petersen C."/>
        </authorList>
    </citation>
    <scope>NUCLEOTIDE SEQUENCE</scope>
    <source>
        <strain evidence="1">IBT 19713</strain>
    </source>
</reference>
<dbReference type="Proteomes" id="UP001150941">
    <property type="component" value="Unassembled WGS sequence"/>
</dbReference>
<dbReference type="AlphaFoldDB" id="A0A9W9NPW6"/>
<proteinExistence type="predicted"/>
<dbReference type="GeneID" id="83205131"/>
<organism evidence="1 2">
    <name type="scientific">Penicillium chermesinum</name>
    <dbReference type="NCBI Taxonomy" id="63820"/>
    <lineage>
        <taxon>Eukaryota</taxon>
        <taxon>Fungi</taxon>
        <taxon>Dikarya</taxon>
        <taxon>Ascomycota</taxon>
        <taxon>Pezizomycotina</taxon>
        <taxon>Eurotiomycetes</taxon>
        <taxon>Eurotiomycetidae</taxon>
        <taxon>Eurotiales</taxon>
        <taxon>Aspergillaceae</taxon>
        <taxon>Penicillium</taxon>
    </lineage>
</organism>
<evidence type="ECO:0000313" key="1">
    <source>
        <dbReference type="EMBL" id="KAJ5223990.1"/>
    </source>
</evidence>
<sequence>MTADTHVVKGVNGLEGLNGPDLGKRVGAVEVRSFKEGLYLGKFDEIGMCIVQYQRENVSLALLPSVGSMDWAPLV</sequence>
<keyword evidence="2" id="KW-1185">Reference proteome</keyword>
<evidence type="ECO:0000313" key="2">
    <source>
        <dbReference type="Proteomes" id="UP001150941"/>
    </source>
</evidence>
<accession>A0A9W9NPW6</accession>
<dbReference type="EMBL" id="JAPQKS010000006">
    <property type="protein sequence ID" value="KAJ5223990.1"/>
    <property type="molecule type" value="Genomic_DNA"/>
</dbReference>
<name>A0A9W9NPW6_9EURO</name>
<reference evidence="1" key="2">
    <citation type="journal article" date="2023" name="IMA Fungus">
        <title>Comparative genomic study of the Penicillium genus elucidates a diverse pangenome and 15 lateral gene transfer events.</title>
        <authorList>
            <person name="Petersen C."/>
            <person name="Sorensen T."/>
            <person name="Nielsen M.R."/>
            <person name="Sondergaard T.E."/>
            <person name="Sorensen J.L."/>
            <person name="Fitzpatrick D.A."/>
            <person name="Frisvad J.C."/>
            <person name="Nielsen K.L."/>
        </authorList>
    </citation>
    <scope>NUCLEOTIDE SEQUENCE</scope>
    <source>
        <strain evidence="1">IBT 19713</strain>
    </source>
</reference>
<gene>
    <name evidence="1" type="ORF">N7468_008532</name>
</gene>
<dbReference type="RefSeq" id="XP_058328173.1">
    <property type="nucleotide sequence ID" value="XM_058477828.1"/>
</dbReference>
<protein>
    <submittedName>
        <fullName evidence="1">Uncharacterized protein</fullName>
    </submittedName>
</protein>
<comment type="caution">
    <text evidence="1">The sequence shown here is derived from an EMBL/GenBank/DDBJ whole genome shotgun (WGS) entry which is preliminary data.</text>
</comment>